<evidence type="ECO:0000256" key="1">
    <source>
        <dbReference type="ARBA" id="ARBA00010617"/>
    </source>
</evidence>
<evidence type="ECO:0000313" key="4">
    <source>
        <dbReference type="Proteomes" id="UP000294911"/>
    </source>
</evidence>
<proteinExistence type="inferred from homology"/>
<keyword evidence="2" id="KW-0349">Heme</keyword>
<evidence type="ECO:0000256" key="2">
    <source>
        <dbReference type="RuleBase" id="RU000461"/>
    </source>
</evidence>
<protein>
    <submittedName>
        <fullName evidence="3">Cytochrome P450</fullName>
    </submittedName>
</protein>
<accession>A0A4R2QLE7</accession>
<keyword evidence="2" id="KW-0560">Oxidoreductase</keyword>
<comment type="caution">
    <text evidence="3">The sequence shown here is derived from an EMBL/GenBank/DDBJ whole genome shotgun (WGS) entry which is preliminary data.</text>
</comment>
<name>A0A4R2QLE7_9PSEU</name>
<evidence type="ECO:0000313" key="3">
    <source>
        <dbReference type="EMBL" id="TCP49358.1"/>
    </source>
</evidence>
<dbReference type="EMBL" id="SLXQ01000009">
    <property type="protein sequence ID" value="TCP49358.1"/>
    <property type="molecule type" value="Genomic_DNA"/>
</dbReference>
<dbReference type="PRINTS" id="PR00359">
    <property type="entry name" value="BP450"/>
</dbReference>
<dbReference type="InterPro" id="IPR036396">
    <property type="entry name" value="Cyt_P450_sf"/>
</dbReference>
<dbReference type="GO" id="GO:0016705">
    <property type="term" value="F:oxidoreductase activity, acting on paired donors, with incorporation or reduction of molecular oxygen"/>
    <property type="evidence" value="ECO:0007669"/>
    <property type="project" value="InterPro"/>
</dbReference>
<dbReference type="InterPro" id="IPR017972">
    <property type="entry name" value="Cyt_P450_CS"/>
</dbReference>
<dbReference type="GO" id="GO:0004497">
    <property type="term" value="F:monooxygenase activity"/>
    <property type="evidence" value="ECO:0007669"/>
    <property type="project" value="UniProtKB-KW"/>
</dbReference>
<dbReference type="GO" id="GO:0020037">
    <property type="term" value="F:heme binding"/>
    <property type="evidence" value="ECO:0007669"/>
    <property type="project" value="InterPro"/>
</dbReference>
<reference evidence="3 4" key="1">
    <citation type="submission" date="2019-03" db="EMBL/GenBank/DDBJ databases">
        <title>Genomic Encyclopedia of Type Strains, Phase IV (KMG-IV): sequencing the most valuable type-strain genomes for metagenomic binning, comparative biology and taxonomic classification.</title>
        <authorList>
            <person name="Goeker M."/>
        </authorList>
    </citation>
    <scope>NUCLEOTIDE SEQUENCE [LARGE SCALE GENOMIC DNA]</scope>
    <source>
        <strain evidence="3 4">DSM 45765</strain>
    </source>
</reference>
<keyword evidence="4" id="KW-1185">Reference proteome</keyword>
<dbReference type="Pfam" id="PF00067">
    <property type="entry name" value="p450"/>
    <property type="match status" value="1"/>
</dbReference>
<comment type="similarity">
    <text evidence="1 2">Belongs to the cytochrome P450 family.</text>
</comment>
<dbReference type="AlphaFoldDB" id="A0A4R2QLE7"/>
<keyword evidence="2" id="KW-0503">Monooxygenase</keyword>
<sequence>MFDHHTAEFAADPWGVYRDLRERCPVAHSTAYEDGFWVLSRYADIRRCALDTETFSSEGGDLLIPAENPDRLLPVQADPPLATAYRKVIMPLFTASAVRAMRPDIERYTDETIDEFIERGECDLVADLALAVPGKVTMRLVGWPETDWPDVVLPIRDFSTYPADAPERLAAAEQLAGIRQRARDNIRQRATEPDTDVASMLVRGTVPHGTGSRALTEDEAVDIMMMVLFGGVDTTVAAIGNMLLYLETDPRLRARLGAEPELIPGAVDELLRYEAPVQGFARFVRADTEIGERVVATGDKVFLAWAAANRDPAVFDEPDTVRPERSPNPHLAFGIGAHRCIGATLAKVELEVVLRKALARLGEYTVRHTAVRPTPSCGTTFGRQRIPARFVPGPRSRATDNVR</sequence>
<dbReference type="PROSITE" id="PS00086">
    <property type="entry name" value="CYTOCHROME_P450"/>
    <property type="match status" value="1"/>
</dbReference>
<dbReference type="SUPFAM" id="SSF48264">
    <property type="entry name" value="Cytochrome P450"/>
    <property type="match status" value="1"/>
</dbReference>
<dbReference type="PANTHER" id="PTHR46696:SF6">
    <property type="entry name" value="P450, PUTATIVE (EUROFUNG)-RELATED"/>
    <property type="match status" value="1"/>
</dbReference>
<gene>
    <name evidence="3" type="ORF">EV191_109180</name>
</gene>
<keyword evidence="2" id="KW-0408">Iron</keyword>
<dbReference type="InterPro" id="IPR002397">
    <property type="entry name" value="Cyt_P450_B"/>
</dbReference>
<dbReference type="Proteomes" id="UP000294911">
    <property type="component" value="Unassembled WGS sequence"/>
</dbReference>
<dbReference type="GO" id="GO:0005506">
    <property type="term" value="F:iron ion binding"/>
    <property type="evidence" value="ECO:0007669"/>
    <property type="project" value="InterPro"/>
</dbReference>
<dbReference type="Gene3D" id="1.10.630.10">
    <property type="entry name" value="Cytochrome P450"/>
    <property type="match status" value="1"/>
</dbReference>
<keyword evidence="2" id="KW-0479">Metal-binding</keyword>
<dbReference type="InterPro" id="IPR001128">
    <property type="entry name" value="Cyt_P450"/>
</dbReference>
<dbReference type="PANTHER" id="PTHR46696">
    <property type="entry name" value="P450, PUTATIVE (EUROFUNG)-RELATED"/>
    <property type="match status" value="1"/>
</dbReference>
<organism evidence="3 4">
    <name type="scientific">Tamaricihabitans halophyticus</name>
    <dbReference type="NCBI Taxonomy" id="1262583"/>
    <lineage>
        <taxon>Bacteria</taxon>
        <taxon>Bacillati</taxon>
        <taxon>Actinomycetota</taxon>
        <taxon>Actinomycetes</taxon>
        <taxon>Pseudonocardiales</taxon>
        <taxon>Pseudonocardiaceae</taxon>
        <taxon>Tamaricihabitans</taxon>
    </lineage>
</organism>